<feature type="compositionally biased region" description="Polar residues" evidence="1">
    <location>
        <begin position="349"/>
        <end position="358"/>
    </location>
</feature>
<dbReference type="RefSeq" id="WP_114914414.1">
    <property type="nucleotide sequence ID" value="NZ_CP031264.1"/>
</dbReference>
<dbReference type="EMBL" id="CP031264">
    <property type="protein sequence ID" value="AXI78940.1"/>
    <property type="molecule type" value="Genomic_DNA"/>
</dbReference>
<evidence type="ECO:0000256" key="1">
    <source>
        <dbReference type="SAM" id="MobiDB-lite"/>
    </source>
</evidence>
<dbReference type="Pfam" id="PF18915">
    <property type="entry name" value="DUF5667"/>
    <property type="match status" value="1"/>
</dbReference>
<proteinExistence type="predicted"/>
<evidence type="ECO:0000256" key="2">
    <source>
        <dbReference type="SAM" id="Phobius"/>
    </source>
</evidence>
<dbReference type="Proteomes" id="UP000249340">
    <property type="component" value="Chromosome"/>
</dbReference>
<organism evidence="4 5">
    <name type="scientific">Peterkaempfera bronchialis</name>
    <dbReference type="NCBI Taxonomy" id="2126346"/>
    <lineage>
        <taxon>Bacteria</taxon>
        <taxon>Bacillati</taxon>
        <taxon>Actinomycetota</taxon>
        <taxon>Actinomycetes</taxon>
        <taxon>Kitasatosporales</taxon>
        <taxon>Streptomycetaceae</taxon>
        <taxon>Peterkaempfera</taxon>
    </lineage>
</organism>
<keyword evidence="2" id="KW-1133">Transmembrane helix</keyword>
<sequence length="426" mass="43116">MTANVLEHRRAKSFAEALAAHQSADRRNEGVDDGPDRGHSTAMAALLATTDALAALPPPTLDPEVRTVQRAQLMAAFEQAFAEGTGPGVPEQRRRGAHRATAAVTGAASRLRPRSRWGRRLAAGGLAAGVVVGGFAGVAMASTGALPGDTLYSMKRSLEGWQLDWAGSDNERGALLLDHASTRMHEAQQLLGRSGGDDGSAADLSPATVEQLRKALADMHAEGASGRRLLWSVYRSNGSLDPMRRLAVFARSQDDRWSSLRRQLPEQLAPVASQVTRLLDDITADVAPLHILQPSQQDGGEVGTAGGENRSGGPGATGGPGRSAVGTRTPGGGSSMVPAERDGAAPTGTAGSSPTPGSTPAGVGGLVDGLTGGLTGSGNRATGSSTGTAGSTATGDPSSSPTGGKPGLTVPPLIPGLLPGLGLDLS</sequence>
<feature type="compositionally biased region" description="Low complexity" evidence="1">
    <location>
        <begin position="377"/>
        <end position="426"/>
    </location>
</feature>
<keyword evidence="2" id="KW-0472">Membrane</keyword>
<feature type="region of interest" description="Disordered" evidence="1">
    <location>
        <begin position="18"/>
        <end position="39"/>
    </location>
</feature>
<evidence type="ECO:0000259" key="3">
    <source>
        <dbReference type="Pfam" id="PF18915"/>
    </source>
</evidence>
<accession>A0A345SYY5</accession>
<feature type="compositionally biased region" description="Gly residues" evidence="1">
    <location>
        <begin position="362"/>
        <end position="376"/>
    </location>
</feature>
<feature type="compositionally biased region" description="Basic and acidic residues" evidence="1">
    <location>
        <begin position="23"/>
        <end position="39"/>
    </location>
</feature>
<protein>
    <recommendedName>
        <fullName evidence="3">DUF5667 domain-containing protein</fullName>
    </recommendedName>
</protein>
<dbReference type="InterPro" id="IPR043725">
    <property type="entry name" value="DUF5667"/>
</dbReference>
<dbReference type="OrthoDB" id="3402808at2"/>
<feature type="compositionally biased region" description="Gly residues" evidence="1">
    <location>
        <begin position="300"/>
        <end position="321"/>
    </location>
</feature>
<dbReference type="KEGG" id="stri:C7M71_017500"/>
<keyword evidence="5" id="KW-1185">Reference proteome</keyword>
<feature type="domain" description="DUF5667" evidence="3">
    <location>
        <begin position="144"/>
        <end position="265"/>
    </location>
</feature>
<feature type="region of interest" description="Disordered" evidence="1">
    <location>
        <begin position="291"/>
        <end position="426"/>
    </location>
</feature>
<name>A0A345SYY5_9ACTN</name>
<keyword evidence="2" id="KW-0812">Transmembrane</keyword>
<feature type="transmembrane region" description="Helical" evidence="2">
    <location>
        <begin position="121"/>
        <end position="146"/>
    </location>
</feature>
<reference evidence="5" key="1">
    <citation type="submission" date="2018-07" db="EMBL/GenBank/DDBJ databases">
        <title>Streptacidiphilus bronchialis DSM 106435 chromosome.</title>
        <authorList>
            <person name="Batra D."/>
            <person name="Gulvik C.A."/>
        </authorList>
    </citation>
    <scope>NUCLEOTIDE SEQUENCE [LARGE SCALE GENOMIC DNA]</scope>
    <source>
        <strain evidence="5">DSM 106435</strain>
    </source>
</reference>
<gene>
    <name evidence="4" type="ORF">C7M71_017500</name>
</gene>
<evidence type="ECO:0000313" key="5">
    <source>
        <dbReference type="Proteomes" id="UP000249340"/>
    </source>
</evidence>
<dbReference type="AlphaFoldDB" id="A0A345SYY5"/>
<evidence type="ECO:0000313" key="4">
    <source>
        <dbReference type="EMBL" id="AXI78940.1"/>
    </source>
</evidence>